<feature type="binding site" evidence="12">
    <location>
        <position position="132"/>
    </location>
    <ligand>
        <name>Ni(2+)</name>
        <dbReference type="ChEBI" id="CHEBI:49786"/>
        <note>for nickel-dependent acireductone dioxygenase activity</note>
    </ligand>
</feature>
<evidence type="ECO:0000256" key="11">
    <source>
        <dbReference type="ARBA" id="ARBA00023242"/>
    </source>
</evidence>
<evidence type="ECO:0000256" key="8">
    <source>
        <dbReference type="ARBA" id="ARBA00023002"/>
    </source>
</evidence>
<evidence type="ECO:0000256" key="9">
    <source>
        <dbReference type="ARBA" id="ARBA00023004"/>
    </source>
</evidence>
<dbReference type="Pfam" id="PF03079">
    <property type="entry name" value="ARD"/>
    <property type="match status" value="1"/>
</dbReference>
<comment type="pathway">
    <text evidence="12">Amino-acid biosynthesis; L-methionine biosynthesis via salvage pathway; L-methionine from S-methyl-5-thio-alpha-D-ribose 1-phosphate: step 5/6.</text>
</comment>
<feature type="binding site" evidence="12">
    <location>
        <position position="89"/>
    </location>
    <ligand>
        <name>Ni(2+)</name>
        <dbReference type="ChEBI" id="CHEBI:49786"/>
        <note>for nickel-dependent acireductone dioxygenase activity</note>
    </ligand>
</feature>
<reference evidence="13" key="1">
    <citation type="submission" date="2022-01" db="UniProtKB">
        <authorList>
            <consortium name="EnsemblMetazoa"/>
        </authorList>
    </citation>
    <scope>IDENTIFICATION</scope>
</reference>
<dbReference type="EnsemblMetazoa" id="XM_014386811.2">
    <property type="protein sequence ID" value="XP_014242297.1"/>
    <property type="gene ID" value="LOC106662610"/>
</dbReference>
<dbReference type="FunFam" id="2.60.120.10:FF:000031">
    <property type="entry name" value="1,2-dihydroxy-3-keto-5-methylthiopentene dioxygenase"/>
    <property type="match status" value="1"/>
</dbReference>
<keyword evidence="9 12" id="KW-0408">Iron</keyword>
<dbReference type="UniPathway" id="UPA00904">
    <property type="reaction ID" value="UER00878"/>
</dbReference>
<dbReference type="PANTHER" id="PTHR23418">
    <property type="entry name" value="ACIREDUCTONE DIOXYGENASE"/>
    <property type="match status" value="1"/>
</dbReference>
<keyword evidence="10 12" id="KW-0486">Methionine biosynthesis</keyword>
<organism evidence="13 14">
    <name type="scientific">Cimex lectularius</name>
    <name type="common">Bed bug</name>
    <name type="synonym">Acanthia lectularia</name>
    <dbReference type="NCBI Taxonomy" id="79782"/>
    <lineage>
        <taxon>Eukaryota</taxon>
        <taxon>Metazoa</taxon>
        <taxon>Ecdysozoa</taxon>
        <taxon>Arthropoda</taxon>
        <taxon>Hexapoda</taxon>
        <taxon>Insecta</taxon>
        <taxon>Pterygota</taxon>
        <taxon>Neoptera</taxon>
        <taxon>Paraneoptera</taxon>
        <taxon>Hemiptera</taxon>
        <taxon>Heteroptera</taxon>
        <taxon>Panheteroptera</taxon>
        <taxon>Cimicomorpha</taxon>
        <taxon>Cimicidae</taxon>
        <taxon>Cimex</taxon>
    </lineage>
</organism>
<feature type="binding site" evidence="12">
    <location>
        <position position="87"/>
    </location>
    <ligand>
        <name>Ni(2+)</name>
        <dbReference type="ChEBI" id="CHEBI:49786"/>
        <note>for nickel-dependent acireductone dioxygenase activity</note>
    </ligand>
</feature>
<feature type="binding site" evidence="12">
    <location>
        <position position="87"/>
    </location>
    <ligand>
        <name>Fe(2+)</name>
        <dbReference type="ChEBI" id="CHEBI:29033"/>
        <note>for iron-dependent acireductone dioxygenase activity</note>
    </ligand>
</feature>
<dbReference type="RefSeq" id="XP_014242297.1">
    <property type="nucleotide sequence ID" value="XM_014386811.2"/>
</dbReference>
<evidence type="ECO:0000256" key="10">
    <source>
        <dbReference type="ARBA" id="ARBA00023167"/>
    </source>
</evidence>
<feature type="binding site" evidence="12">
    <location>
        <position position="93"/>
    </location>
    <ligand>
        <name>Ni(2+)</name>
        <dbReference type="ChEBI" id="CHEBI:49786"/>
        <note>for nickel-dependent acireductone dioxygenase activity</note>
    </ligand>
</feature>
<dbReference type="InterPro" id="IPR004313">
    <property type="entry name" value="ARD"/>
</dbReference>
<dbReference type="OMA" id="WYMDESQ"/>
<evidence type="ECO:0000313" key="14">
    <source>
        <dbReference type="Proteomes" id="UP000494040"/>
    </source>
</evidence>
<protein>
    <recommendedName>
        <fullName evidence="12">Acireductone dioxygenase</fullName>
    </recommendedName>
    <alternativeName>
        <fullName evidence="12">Acireductone dioxygenase (Fe(2+)-requiring)</fullName>
        <shortName evidence="12">ARD'</shortName>
        <shortName evidence="12">Fe-ARD</shortName>
        <ecNumber evidence="12">1.13.11.54</ecNumber>
    </alternativeName>
    <alternativeName>
        <fullName evidence="12">Acireductone dioxygenase (Ni(2+)-requiring)</fullName>
        <shortName evidence="12">ARD</shortName>
        <shortName evidence="12">Ni-ARD</shortName>
        <ecNumber evidence="12">1.13.11.53</ecNumber>
    </alternativeName>
</protein>
<evidence type="ECO:0000256" key="2">
    <source>
        <dbReference type="ARBA" id="ARBA00004413"/>
    </source>
</evidence>
<feature type="binding site" evidence="12">
    <location>
        <position position="93"/>
    </location>
    <ligand>
        <name>Fe(2+)</name>
        <dbReference type="ChEBI" id="CHEBI:29033"/>
        <note>for iron-dependent acireductone dioxygenase activity</note>
    </ligand>
</feature>
<dbReference type="GO" id="GO:0005886">
    <property type="term" value="C:plasma membrane"/>
    <property type="evidence" value="ECO:0007669"/>
    <property type="project" value="UniProtKB-SubCell"/>
</dbReference>
<keyword evidence="8 12" id="KW-0560">Oxidoreductase</keyword>
<keyword evidence="11 12" id="KW-0539">Nucleus</keyword>
<keyword evidence="6 12" id="KW-0479">Metal-binding</keyword>
<keyword evidence="3 12" id="KW-0963">Cytoplasm</keyword>
<evidence type="ECO:0000256" key="4">
    <source>
        <dbReference type="ARBA" id="ARBA00022596"/>
    </source>
</evidence>
<sequence length="178" mass="21447">MVCCWYMDDKEGDQRDKHMRDENSFVTLDRLKKLTGVEYIHIEDLDDKDSIENIKRERGYNYEDEMTCSKECLENYEERLKTFYTEHLHTDEEIRLVLDGTGYFDVRDKEDNWIRIKVVQGDLLIIPSGIYHRFTLDQSNFIKAKRFFQGEPVWTPHNRPAEDMQCRKDYLAKLTRGF</sequence>
<dbReference type="GO" id="GO:0005506">
    <property type="term" value="F:iron ion binding"/>
    <property type="evidence" value="ECO:0007669"/>
    <property type="project" value="UniProtKB-UniRule"/>
</dbReference>
<keyword evidence="4 12" id="KW-0533">Nickel</keyword>
<dbReference type="GO" id="GO:0005737">
    <property type="term" value="C:cytoplasm"/>
    <property type="evidence" value="ECO:0007669"/>
    <property type="project" value="UniProtKB-SubCell"/>
</dbReference>
<dbReference type="EC" id="1.13.11.54" evidence="12"/>
<dbReference type="CDD" id="cd02232">
    <property type="entry name" value="cupin_ARD"/>
    <property type="match status" value="1"/>
</dbReference>
<keyword evidence="7 12" id="KW-0223">Dioxygenase</keyword>
<evidence type="ECO:0000256" key="1">
    <source>
        <dbReference type="ARBA" id="ARBA00000428"/>
    </source>
</evidence>
<comment type="similarity">
    <text evidence="12">Belongs to the acireductone dioxygenase (ARD) family.</text>
</comment>
<dbReference type="InterPro" id="IPR011051">
    <property type="entry name" value="RmlC_Cupin_sf"/>
</dbReference>
<dbReference type="InterPro" id="IPR014710">
    <property type="entry name" value="RmlC-like_jellyroll"/>
</dbReference>
<accession>A0A8I6RCU1</accession>
<comment type="subcellular location">
    <subcellularLocation>
        <location evidence="2">Cell membrane</location>
        <topology evidence="2">Peripheral membrane protein</topology>
        <orientation evidence="2">Cytoplasmic side</orientation>
    </subcellularLocation>
    <subcellularLocation>
        <location evidence="12">Cytoplasm</location>
    </subcellularLocation>
    <subcellularLocation>
        <location evidence="12">Nucleus</location>
    </subcellularLocation>
</comment>
<comment type="cofactor">
    <cofactor evidence="12">
        <name>Fe(2+)</name>
        <dbReference type="ChEBI" id="CHEBI:29033"/>
    </cofactor>
    <cofactor evidence="12">
        <name>Ni(2+)</name>
        <dbReference type="ChEBI" id="CHEBI:49786"/>
    </cofactor>
    <text evidence="12">Binds either 1 Fe or Ni cation per monomer. Iron-binding promotes an acireductone dioxygenase reaction producing 2-keto-4-methylthiobutyrate, while nickel-binding promotes an acireductone dioxygenase reaction producing 3-(methylsulfanyl)propanoate.</text>
</comment>
<dbReference type="OrthoDB" id="1867259at2759"/>
<dbReference type="CTD" id="55256"/>
<dbReference type="Proteomes" id="UP000494040">
    <property type="component" value="Unassembled WGS sequence"/>
</dbReference>
<evidence type="ECO:0000256" key="7">
    <source>
        <dbReference type="ARBA" id="ARBA00022964"/>
    </source>
</evidence>
<evidence type="ECO:0000256" key="5">
    <source>
        <dbReference type="ARBA" id="ARBA00022605"/>
    </source>
</evidence>
<dbReference type="AlphaFoldDB" id="A0A8I6RCU1"/>
<evidence type="ECO:0000256" key="6">
    <source>
        <dbReference type="ARBA" id="ARBA00022723"/>
    </source>
</evidence>
<dbReference type="EC" id="1.13.11.53" evidence="12"/>
<keyword evidence="5 12" id="KW-0028">Amino-acid biosynthesis</keyword>
<feature type="binding site" evidence="12">
    <location>
        <position position="89"/>
    </location>
    <ligand>
        <name>Fe(2+)</name>
        <dbReference type="ChEBI" id="CHEBI:29033"/>
        <note>for iron-dependent acireductone dioxygenase activity</note>
    </ligand>
</feature>
<comment type="function">
    <text evidence="12">Catalyzes 2 different reactions between oxygen and the acireductone 1,2-dihydroxy-3-keto-5-methylthiopentene (DHK-MTPene) depending upon the metal bound in the active site. Fe-containing acireductone dioxygenase (Fe-ARD) produces formate and 2-keto-4-methylthiobutyrate (KMTB), the alpha-ketoacid precursor of methionine in the methionine recycle pathway. Ni-containing acireductone dioxygenase (Ni-ARD) produces methylthiopropionate, carbon monoxide and formate, and does not lie on the methionine recycle pathway.</text>
</comment>
<feature type="binding site" evidence="12">
    <location>
        <position position="132"/>
    </location>
    <ligand>
        <name>Fe(2+)</name>
        <dbReference type="ChEBI" id="CHEBI:29033"/>
        <note>for iron-dependent acireductone dioxygenase activity</note>
    </ligand>
</feature>
<dbReference type="GO" id="GO:0016151">
    <property type="term" value="F:nickel cation binding"/>
    <property type="evidence" value="ECO:0007669"/>
    <property type="project" value="UniProtKB-UniRule"/>
</dbReference>
<dbReference type="GO" id="GO:0005634">
    <property type="term" value="C:nucleus"/>
    <property type="evidence" value="ECO:0007669"/>
    <property type="project" value="UniProtKB-SubCell"/>
</dbReference>
<dbReference type="GO" id="GO:0010308">
    <property type="term" value="F:acireductone dioxygenase (Ni2+-requiring) activity"/>
    <property type="evidence" value="ECO:0007669"/>
    <property type="project" value="UniProtKB-UniRule"/>
</dbReference>
<dbReference type="Gene3D" id="2.60.120.10">
    <property type="entry name" value="Jelly Rolls"/>
    <property type="match status" value="1"/>
</dbReference>
<comment type="catalytic activity">
    <reaction evidence="1 12">
        <text>1,2-dihydroxy-5-(methylsulfanyl)pent-1-en-3-one + O2 = 4-methylsulfanyl-2-oxobutanoate + formate + 2 H(+)</text>
        <dbReference type="Rhea" id="RHEA:24504"/>
        <dbReference type="ChEBI" id="CHEBI:15378"/>
        <dbReference type="ChEBI" id="CHEBI:15379"/>
        <dbReference type="ChEBI" id="CHEBI:15740"/>
        <dbReference type="ChEBI" id="CHEBI:16723"/>
        <dbReference type="ChEBI" id="CHEBI:49252"/>
        <dbReference type="EC" id="1.13.11.54"/>
    </reaction>
</comment>
<dbReference type="KEGG" id="clec:106662610"/>
<name>A0A8I6RCU1_CIMLE</name>
<evidence type="ECO:0000256" key="3">
    <source>
        <dbReference type="ARBA" id="ARBA00022490"/>
    </source>
</evidence>
<dbReference type="GeneID" id="106662610"/>
<dbReference type="PANTHER" id="PTHR23418:SF0">
    <property type="entry name" value="ACIREDUCTONE DIOXYGENASE"/>
    <property type="match status" value="1"/>
</dbReference>
<proteinExistence type="inferred from homology"/>
<dbReference type="GO" id="GO:0010309">
    <property type="term" value="F:acireductone dioxygenase [iron(II)-requiring] activity"/>
    <property type="evidence" value="ECO:0007669"/>
    <property type="project" value="UniProtKB-UniRule"/>
</dbReference>
<dbReference type="HAMAP" id="MF_03154">
    <property type="entry name" value="Salvage_MtnD_euk"/>
    <property type="match status" value="1"/>
</dbReference>
<evidence type="ECO:0000256" key="12">
    <source>
        <dbReference type="HAMAP-Rule" id="MF_03154"/>
    </source>
</evidence>
<dbReference type="SUPFAM" id="SSF51182">
    <property type="entry name" value="RmlC-like cupins"/>
    <property type="match status" value="1"/>
</dbReference>
<evidence type="ECO:0000313" key="13">
    <source>
        <dbReference type="EnsemblMetazoa" id="XP_014242297.1"/>
    </source>
</evidence>
<keyword evidence="14" id="KW-1185">Reference proteome</keyword>
<comment type="catalytic activity">
    <reaction evidence="12">
        <text>1,2-dihydroxy-5-(methylsulfanyl)pent-1-en-3-one + O2 = 3-(methylsulfanyl)propanoate + CO + formate + 2 H(+)</text>
        <dbReference type="Rhea" id="RHEA:14161"/>
        <dbReference type="ChEBI" id="CHEBI:15378"/>
        <dbReference type="ChEBI" id="CHEBI:15379"/>
        <dbReference type="ChEBI" id="CHEBI:15740"/>
        <dbReference type="ChEBI" id="CHEBI:17245"/>
        <dbReference type="ChEBI" id="CHEBI:49016"/>
        <dbReference type="ChEBI" id="CHEBI:49252"/>
        <dbReference type="EC" id="1.13.11.53"/>
    </reaction>
</comment>
<dbReference type="InterPro" id="IPR027496">
    <property type="entry name" value="ARD_euk"/>
</dbReference>
<dbReference type="GO" id="GO:0019509">
    <property type="term" value="P:L-methionine salvage from methylthioadenosine"/>
    <property type="evidence" value="ECO:0007669"/>
    <property type="project" value="UniProtKB-UniRule"/>
</dbReference>